<evidence type="ECO:0000256" key="2">
    <source>
        <dbReference type="ARBA" id="ARBA00069006"/>
    </source>
</evidence>
<sequence length="354" mass="38205">MNEMFDARKRAAMEAPSKVHETPTVAGQDIAVESRDFDLDQELLGGSILVQVLYVSFDPYMKGRMVEKPVMGPYKLNEPIPNTALAKILQSKNEGFPQGAIVRGEFPISQYAVATAEDLQAGWAHLIENPLNLPLDTFLAALGMPGLAAYASLYEIGKPKKGETLYVSAAAGAVGHVVGQIAKREGLHVIGSVGADEKVDYLVRELGFDAVFNYKKETVDEGLARLAPDGIDIFYDNVGGETLDAALLKMNPYGRIIACGAISQYSRVQGPYTGYGVTNIFNITVKRVTMAGYIVTDPNIGPKYGAEHMQNVSKWIHDGSFTSKSTVVDGVDQAADGFVGMFYGKNIGKAVLKI</sequence>
<accession>A0AAJ0E146</accession>
<dbReference type="InterPro" id="IPR041694">
    <property type="entry name" value="ADH_N_2"/>
</dbReference>
<dbReference type="Pfam" id="PF00107">
    <property type="entry name" value="ADH_zinc_N"/>
    <property type="match status" value="1"/>
</dbReference>
<dbReference type="Proteomes" id="UP001240678">
    <property type="component" value="Unassembled WGS sequence"/>
</dbReference>
<dbReference type="RefSeq" id="XP_060313347.1">
    <property type="nucleotide sequence ID" value="XM_060455455.1"/>
</dbReference>
<dbReference type="Gene3D" id="3.90.180.10">
    <property type="entry name" value="Medium-chain alcohol dehydrogenases, catalytic domain"/>
    <property type="match status" value="1"/>
</dbReference>
<dbReference type="InterPro" id="IPR045010">
    <property type="entry name" value="MDR_fam"/>
</dbReference>
<dbReference type="SUPFAM" id="SSF50129">
    <property type="entry name" value="GroES-like"/>
    <property type="match status" value="1"/>
</dbReference>
<dbReference type="InterPro" id="IPR011032">
    <property type="entry name" value="GroES-like_sf"/>
</dbReference>
<evidence type="ECO:0000256" key="3">
    <source>
        <dbReference type="ARBA" id="ARBA00083301"/>
    </source>
</evidence>
<evidence type="ECO:0000313" key="5">
    <source>
        <dbReference type="EMBL" id="KAK1527027.1"/>
    </source>
</evidence>
<comment type="caution">
    <text evidence="5">The sequence shown here is derived from an EMBL/GenBank/DDBJ whole genome shotgun (WGS) entry which is preliminary data.</text>
</comment>
<dbReference type="Pfam" id="PF16884">
    <property type="entry name" value="ADH_N_2"/>
    <property type="match status" value="1"/>
</dbReference>
<dbReference type="PANTHER" id="PTHR43205:SF7">
    <property type="entry name" value="PROSTAGLANDIN REDUCTASE 1"/>
    <property type="match status" value="1"/>
</dbReference>
<keyword evidence="1" id="KW-0560">Oxidoreductase</keyword>
<feature type="domain" description="Enoyl reductase (ER)" evidence="4">
    <location>
        <begin position="27"/>
        <end position="352"/>
    </location>
</feature>
<dbReference type="InterPro" id="IPR020843">
    <property type="entry name" value="ER"/>
</dbReference>
<dbReference type="SMART" id="SM00829">
    <property type="entry name" value="PKS_ER"/>
    <property type="match status" value="1"/>
</dbReference>
<dbReference type="CDD" id="cd05288">
    <property type="entry name" value="PGDH"/>
    <property type="match status" value="1"/>
</dbReference>
<evidence type="ECO:0000256" key="1">
    <source>
        <dbReference type="ARBA" id="ARBA00023002"/>
    </source>
</evidence>
<proteinExistence type="predicted"/>
<reference evidence="5 6" key="1">
    <citation type="submission" date="2016-10" db="EMBL/GenBank/DDBJ databases">
        <title>The genome sequence of Colletotrichum fioriniae PJ7.</title>
        <authorList>
            <person name="Baroncelli R."/>
        </authorList>
    </citation>
    <scope>NUCLEOTIDE SEQUENCE [LARGE SCALE GENOMIC DNA]</scope>
    <source>
        <strain evidence="5 6">IMI 309622</strain>
    </source>
</reference>
<gene>
    <name evidence="5" type="ORF">CCOS01_07289</name>
</gene>
<dbReference type="GeneID" id="85339002"/>
<name>A0AAJ0E146_9PEZI</name>
<dbReference type="Gene3D" id="3.40.50.720">
    <property type="entry name" value="NAD(P)-binding Rossmann-like Domain"/>
    <property type="match status" value="1"/>
</dbReference>
<protein>
    <recommendedName>
        <fullName evidence="2">Dehydrogenase FUB6</fullName>
    </recommendedName>
    <alternativeName>
        <fullName evidence="3">Fusaric acid biosynthesis protein 6</fullName>
    </alternativeName>
</protein>
<dbReference type="GO" id="GO:0016628">
    <property type="term" value="F:oxidoreductase activity, acting on the CH-CH group of donors, NAD or NADP as acceptor"/>
    <property type="evidence" value="ECO:0007669"/>
    <property type="project" value="InterPro"/>
</dbReference>
<dbReference type="InterPro" id="IPR036291">
    <property type="entry name" value="NAD(P)-bd_dom_sf"/>
</dbReference>
<evidence type="ECO:0000259" key="4">
    <source>
        <dbReference type="SMART" id="SM00829"/>
    </source>
</evidence>
<organism evidence="5 6">
    <name type="scientific">Colletotrichum costaricense</name>
    <dbReference type="NCBI Taxonomy" id="1209916"/>
    <lineage>
        <taxon>Eukaryota</taxon>
        <taxon>Fungi</taxon>
        <taxon>Dikarya</taxon>
        <taxon>Ascomycota</taxon>
        <taxon>Pezizomycotina</taxon>
        <taxon>Sordariomycetes</taxon>
        <taxon>Hypocreomycetidae</taxon>
        <taxon>Glomerellales</taxon>
        <taxon>Glomerellaceae</taxon>
        <taxon>Colletotrichum</taxon>
        <taxon>Colletotrichum acutatum species complex</taxon>
    </lineage>
</organism>
<dbReference type="AlphaFoldDB" id="A0AAJ0E146"/>
<keyword evidence="6" id="KW-1185">Reference proteome</keyword>
<evidence type="ECO:0000313" key="6">
    <source>
        <dbReference type="Proteomes" id="UP001240678"/>
    </source>
</evidence>
<dbReference type="SUPFAM" id="SSF51735">
    <property type="entry name" value="NAD(P)-binding Rossmann-fold domains"/>
    <property type="match status" value="1"/>
</dbReference>
<dbReference type="InterPro" id="IPR013149">
    <property type="entry name" value="ADH-like_C"/>
</dbReference>
<dbReference type="EMBL" id="MOOE01000007">
    <property type="protein sequence ID" value="KAK1527027.1"/>
    <property type="molecule type" value="Genomic_DNA"/>
</dbReference>
<dbReference type="FunFam" id="3.40.50.720:FF:000121">
    <property type="entry name" value="Prostaglandin reductase 2"/>
    <property type="match status" value="1"/>
</dbReference>
<dbReference type="PANTHER" id="PTHR43205">
    <property type="entry name" value="PROSTAGLANDIN REDUCTASE"/>
    <property type="match status" value="1"/>
</dbReference>